<dbReference type="PIRSF" id="PIRSF001365">
    <property type="entry name" value="DHDPS"/>
    <property type="match status" value="1"/>
</dbReference>
<dbReference type="Gene3D" id="3.20.20.70">
    <property type="entry name" value="Aldolase class I"/>
    <property type="match status" value="1"/>
</dbReference>
<dbReference type="STRING" id="188906.SAMN04488526_2857"/>
<reference evidence="5 6" key="1">
    <citation type="submission" date="2016-10" db="EMBL/GenBank/DDBJ databases">
        <authorList>
            <person name="de Groot N.N."/>
        </authorList>
    </citation>
    <scope>NUCLEOTIDE SEQUENCE [LARGE SCALE GENOMIC DNA]</scope>
    <source>
        <strain evidence="5 6">DSM 14858</strain>
    </source>
</reference>
<dbReference type="EMBL" id="FNZQ01000006">
    <property type="protein sequence ID" value="SEL52479.1"/>
    <property type="molecule type" value="Genomic_DNA"/>
</dbReference>
<dbReference type="RefSeq" id="WP_092763903.1">
    <property type="nucleotide sequence ID" value="NZ_FNZQ01000006.1"/>
</dbReference>
<feature type="active site" description="Proton donor/acceptor" evidence="3">
    <location>
        <position position="139"/>
    </location>
</feature>
<evidence type="ECO:0000256" key="2">
    <source>
        <dbReference type="PIRNR" id="PIRNR001365"/>
    </source>
</evidence>
<dbReference type="InterPro" id="IPR002220">
    <property type="entry name" value="DapA-like"/>
</dbReference>
<comment type="similarity">
    <text evidence="2">Belongs to the DapA family.</text>
</comment>
<protein>
    <submittedName>
        <fullName evidence="5">4-hydroxy-tetrahydrodipicolinate synthase</fullName>
    </submittedName>
</protein>
<evidence type="ECO:0000313" key="5">
    <source>
        <dbReference type="EMBL" id="SEL52479.1"/>
    </source>
</evidence>
<keyword evidence="1 2" id="KW-0456">Lyase</keyword>
<dbReference type="SUPFAM" id="SSF51569">
    <property type="entry name" value="Aldolase"/>
    <property type="match status" value="1"/>
</dbReference>
<dbReference type="GO" id="GO:0008840">
    <property type="term" value="F:4-hydroxy-tetrahydrodipicolinate synthase activity"/>
    <property type="evidence" value="ECO:0007669"/>
    <property type="project" value="TreeGrafter"/>
</dbReference>
<dbReference type="SMART" id="SM01130">
    <property type="entry name" value="DHDPS"/>
    <property type="match status" value="1"/>
</dbReference>
<feature type="binding site" evidence="4">
    <location>
        <position position="211"/>
    </location>
    <ligand>
        <name>pyruvate</name>
        <dbReference type="ChEBI" id="CHEBI:15361"/>
    </ligand>
</feature>
<dbReference type="PANTHER" id="PTHR12128">
    <property type="entry name" value="DIHYDRODIPICOLINATE SYNTHASE"/>
    <property type="match status" value="1"/>
</dbReference>
<sequence>MPHRFSGVLTPVVTPFSDDLKPSPERLIAQCRWLLSQNVNLAVFGTNSEANSLSVDEKIELMEVLVDAGIDPLAMMPGTGCCALTDSVRLTAKAVELGVGGTLMLPPFYYKGVPDDGLYRNFAEVIERVGSSDLRVYLYHIPPVAQVGLSHDLIERLVTDYPGTVVGIKDSSGDWENTKGMLDRQWDDFHVFAGSETFLLQTMQAGGAGCISATANVNPAAIHTLYENWQSETAEQKQAELDSIRAIFQSFPMIPALKAAVAHWSGDETWCMTRPPLQPLENETRRDLIARLEAAGFGMSGLQA</sequence>
<dbReference type="CDD" id="cd00408">
    <property type="entry name" value="DHDPS-like"/>
    <property type="match status" value="1"/>
</dbReference>
<name>A0A1H7QX71_9RHOB</name>
<evidence type="ECO:0000256" key="3">
    <source>
        <dbReference type="PIRSR" id="PIRSR001365-1"/>
    </source>
</evidence>
<evidence type="ECO:0000313" key="6">
    <source>
        <dbReference type="Proteomes" id="UP000199283"/>
    </source>
</evidence>
<accession>A0A1H7QX71</accession>
<organism evidence="5 6">
    <name type="scientific">Jannaschia helgolandensis</name>
    <dbReference type="NCBI Taxonomy" id="188906"/>
    <lineage>
        <taxon>Bacteria</taxon>
        <taxon>Pseudomonadati</taxon>
        <taxon>Pseudomonadota</taxon>
        <taxon>Alphaproteobacteria</taxon>
        <taxon>Rhodobacterales</taxon>
        <taxon>Roseobacteraceae</taxon>
        <taxon>Jannaschia</taxon>
    </lineage>
</organism>
<feature type="active site" description="Schiff-base intermediate with substrate" evidence="3">
    <location>
        <position position="169"/>
    </location>
</feature>
<dbReference type="PANTHER" id="PTHR12128:SF67">
    <property type="entry name" value="BLR3884 PROTEIN"/>
    <property type="match status" value="1"/>
</dbReference>
<dbReference type="Proteomes" id="UP000199283">
    <property type="component" value="Unassembled WGS sequence"/>
</dbReference>
<evidence type="ECO:0000256" key="1">
    <source>
        <dbReference type="ARBA" id="ARBA00023239"/>
    </source>
</evidence>
<gene>
    <name evidence="5" type="ORF">SAMN04488526_2857</name>
</gene>
<dbReference type="InterPro" id="IPR013785">
    <property type="entry name" value="Aldolase_TIM"/>
</dbReference>
<proteinExistence type="inferred from homology"/>
<dbReference type="Pfam" id="PF00701">
    <property type="entry name" value="DHDPS"/>
    <property type="match status" value="1"/>
</dbReference>
<keyword evidence="6" id="KW-1185">Reference proteome</keyword>
<dbReference type="AlphaFoldDB" id="A0A1H7QX71"/>
<dbReference type="OrthoDB" id="9782828at2"/>
<evidence type="ECO:0000256" key="4">
    <source>
        <dbReference type="PIRSR" id="PIRSR001365-2"/>
    </source>
</evidence>